<dbReference type="InParanoid" id="A0A5C3PRE7"/>
<feature type="transmembrane region" description="Helical" evidence="1">
    <location>
        <begin position="12"/>
        <end position="35"/>
    </location>
</feature>
<sequence length="249" mass="28126">MSSLQFALKFSLTVFVLGLHLGLALLFLLAFIVRSGRSTEGIAIGVEAILIVMTSIRLWYYFTRYQTGTNRQRMRREFVDERVFLMALWILSLANAVWITVHALNLPEGFAGLPHPDVAAIASITLIWLAWTVSVHLLWILVQEENAWLDAEADVLVQWPSRAAAAYTPPPGRRFPSDKRISAKIIAVQHGSPPELWAKKNVEKPHTEATVTSLQPAKPAYDPRVRQIREPPPVMTSRYQWYITPGEAM</sequence>
<keyword evidence="1" id="KW-1133">Transmembrane helix</keyword>
<proteinExistence type="predicted"/>
<reference evidence="2 3" key="1">
    <citation type="journal article" date="2019" name="Nat. Ecol. Evol.">
        <title>Megaphylogeny resolves global patterns of mushroom evolution.</title>
        <authorList>
            <person name="Varga T."/>
            <person name="Krizsan K."/>
            <person name="Foldi C."/>
            <person name="Dima B."/>
            <person name="Sanchez-Garcia M."/>
            <person name="Sanchez-Ramirez S."/>
            <person name="Szollosi G.J."/>
            <person name="Szarkandi J.G."/>
            <person name="Papp V."/>
            <person name="Albert L."/>
            <person name="Andreopoulos W."/>
            <person name="Angelini C."/>
            <person name="Antonin V."/>
            <person name="Barry K.W."/>
            <person name="Bougher N.L."/>
            <person name="Buchanan P."/>
            <person name="Buyck B."/>
            <person name="Bense V."/>
            <person name="Catcheside P."/>
            <person name="Chovatia M."/>
            <person name="Cooper J."/>
            <person name="Damon W."/>
            <person name="Desjardin D."/>
            <person name="Finy P."/>
            <person name="Geml J."/>
            <person name="Haridas S."/>
            <person name="Hughes K."/>
            <person name="Justo A."/>
            <person name="Karasinski D."/>
            <person name="Kautmanova I."/>
            <person name="Kiss B."/>
            <person name="Kocsube S."/>
            <person name="Kotiranta H."/>
            <person name="LaButti K.M."/>
            <person name="Lechner B.E."/>
            <person name="Liimatainen K."/>
            <person name="Lipzen A."/>
            <person name="Lukacs Z."/>
            <person name="Mihaltcheva S."/>
            <person name="Morgado L.N."/>
            <person name="Niskanen T."/>
            <person name="Noordeloos M.E."/>
            <person name="Ohm R.A."/>
            <person name="Ortiz-Santana B."/>
            <person name="Ovrebo C."/>
            <person name="Racz N."/>
            <person name="Riley R."/>
            <person name="Savchenko A."/>
            <person name="Shiryaev A."/>
            <person name="Soop K."/>
            <person name="Spirin V."/>
            <person name="Szebenyi C."/>
            <person name="Tomsovsky M."/>
            <person name="Tulloss R.E."/>
            <person name="Uehling J."/>
            <person name="Grigoriev I.V."/>
            <person name="Vagvolgyi C."/>
            <person name="Papp T."/>
            <person name="Martin F.M."/>
            <person name="Miettinen O."/>
            <person name="Hibbett D.S."/>
            <person name="Nagy L.G."/>
        </authorList>
    </citation>
    <scope>NUCLEOTIDE SEQUENCE [LARGE SCALE GENOMIC DNA]</scope>
    <source>
        <strain evidence="2 3">HHB13444</strain>
    </source>
</reference>
<keyword evidence="1" id="KW-0472">Membrane</keyword>
<feature type="transmembrane region" description="Helical" evidence="1">
    <location>
        <begin position="41"/>
        <end position="62"/>
    </location>
</feature>
<evidence type="ECO:0000313" key="3">
    <source>
        <dbReference type="Proteomes" id="UP000308197"/>
    </source>
</evidence>
<keyword evidence="1" id="KW-0812">Transmembrane</keyword>
<keyword evidence="3" id="KW-1185">Reference proteome</keyword>
<dbReference type="EMBL" id="ML211032">
    <property type="protein sequence ID" value="TFK90940.1"/>
    <property type="molecule type" value="Genomic_DNA"/>
</dbReference>
<name>A0A5C3PRE7_9APHY</name>
<feature type="transmembrane region" description="Helical" evidence="1">
    <location>
        <begin position="118"/>
        <end position="142"/>
    </location>
</feature>
<organism evidence="2 3">
    <name type="scientific">Polyporus arcularius HHB13444</name>
    <dbReference type="NCBI Taxonomy" id="1314778"/>
    <lineage>
        <taxon>Eukaryota</taxon>
        <taxon>Fungi</taxon>
        <taxon>Dikarya</taxon>
        <taxon>Basidiomycota</taxon>
        <taxon>Agaricomycotina</taxon>
        <taxon>Agaricomycetes</taxon>
        <taxon>Polyporales</taxon>
        <taxon>Polyporaceae</taxon>
        <taxon>Polyporus</taxon>
    </lineage>
</organism>
<gene>
    <name evidence="2" type="ORF">K466DRAFT_660422</name>
</gene>
<dbReference type="AlphaFoldDB" id="A0A5C3PRE7"/>
<evidence type="ECO:0008006" key="4">
    <source>
        <dbReference type="Google" id="ProtNLM"/>
    </source>
</evidence>
<accession>A0A5C3PRE7</accession>
<protein>
    <recommendedName>
        <fullName evidence="4">Transmembrane protein</fullName>
    </recommendedName>
</protein>
<evidence type="ECO:0000256" key="1">
    <source>
        <dbReference type="SAM" id="Phobius"/>
    </source>
</evidence>
<feature type="transmembrane region" description="Helical" evidence="1">
    <location>
        <begin position="83"/>
        <end position="106"/>
    </location>
</feature>
<dbReference type="Proteomes" id="UP000308197">
    <property type="component" value="Unassembled WGS sequence"/>
</dbReference>
<evidence type="ECO:0000313" key="2">
    <source>
        <dbReference type="EMBL" id="TFK90940.1"/>
    </source>
</evidence>